<evidence type="ECO:0000313" key="3">
    <source>
        <dbReference type="Proteomes" id="UP000597444"/>
    </source>
</evidence>
<dbReference type="InterPro" id="IPR042204">
    <property type="entry name" value="2Fe-2S-bd_N"/>
</dbReference>
<dbReference type="Proteomes" id="UP000597444">
    <property type="component" value="Unassembled WGS sequence"/>
</dbReference>
<evidence type="ECO:0000256" key="1">
    <source>
        <dbReference type="ARBA" id="ARBA00023002"/>
    </source>
</evidence>
<comment type="caution">
    <text evidence="2">The sequence shown here is derived from an EMBL/GenBank/DDBJ whole genome shotgun (WGS) entry which is preliminary data.</text>
</comment>
<reference evidence="2" key="1">
    <citation type="submission" date="2020-10" db="EMBL/GenBank/DDBJ databases">
        <title>Taxonomic study of unclassified bacteria belonging to the class Ktedonobacteria.</title>
        <authorList>
            <person name="Yabe S."/>
            <person name="Wang C.M."/>
            <person name="Zheng Y."/>
            <person name="Sakai Y."/>
            <person name="Cavaletti L."/>
            <person name="Monciardini P."/>
            <person name="Donadio S."/>
        </authorList>
    </citation>
    <scope>NUCLEOTIDE SEQUENCE</scope>
    <source>
        <strain evidence="2">ID150040</strain>
    </source>
</reference>
<gene>
    <name evidence="2" type="ORF">KSF_072690</name>
</gene>
<dbReference type="GO" id="GO:0016491">
    <property type="term" value="F:oxidoreductase activity"/>
    <property type="evidence" value="ECO:0007669"/>
    <property type="project" value="UniProtKB-KW"/>
</dbReference>
<dbReference type="GO" id="GO:0051536">
    <property type="term" value="F:iron-sulfur cluster binding"/>
    <property type="evidence" value="ECO:0007669"/>
    <property type="project" value="InterPro"/>
</dbReference>
<organism evidence="2 3">
    <name type="scientific">Reticulibacter mediterranei</name>
    <dbReference type="NCBI Taxonomy" id="2778369"/>
    <lineage>
        <taxon>Bacteria</taxon>
        <taxon>Bacillati</taxon>
        <taxon>Chloroflexota</taxon>
        <taxon>Ktedonobacteria</taxon>
        <taxon>Ktedonobacterales</taxon>
        <taxon>Reticulibacteraceae</taxon>
        <taxon>Reticulibacter</taxon>
    </lineage>
</organism>
<dbReference type="RefSeq" id="WP_220207799.1">
    <property type="nucleotide sequence ID" value="NZ_BNJK01000001.1"/>
</dbReference>
<accession>A0A8J3IXT5</accession>
<sequence>MSDLLQLTVNGRRVQVPSGSVVAVAVVLADVGVYRHSVSGEPRAMLCGMGICFECRVTINGKAHCLSCQTVCEEGMEVVTT</sequence>
<dbReference type="Pfam" id="PF13510">
    <property type="entry name" value="Fer2_4"/>
    <property type="match status" value="1"/>
</dbReference>
<keyword evidence="3" id="KW-1185">Reference proteome</keyword>
<evidence type="ECO:0008006" key="4">
    <source>
        <dbReference type="Google" id="ProtNLM"/>
    </source>
</evidence>
<dbReference type="InterPro" id="IPR036010">
    <property type="entry name" value="2Fe-2S_ferredoxin-like_sf"/>
</dbReference>
<dbReference type="SUPFAM" id="SSF54292">
    <property type="entry name" value="2Fe-2S ferredoxin-like"/>
    <property type="match status" value="1"/>
</dbReference>
<keyword evidence="1" id="KW-0560">Oxidoreductase</keyword>
<proteinExistence type="predicted"/>
<dbReference type="Gene3D" id="3.10.20.440">
    <property type="entry name" value="2Fe-2S iron-sulphur cluster binding domain, sarcosine oxidase, alpha subunit, N-terminal domain"/>
    <property type="match status" value="1"/>
</dbReference>
<protein>
    <recommendedName>
        <fullName evidence="4">(2Fe-2S)-binding protein</fullName>
    </recommendedName>
</protein>
<name>A0A8J3IXT5_9CHLR</name>
<dbReference type="EMBL" id="BNJK01000001">
    <property type="protein sequence ID" value="GHO97221.1"/>
    <property type="molecule type" value="Genomic_DNA"/>
</dbReference>
<evidence type="ECO:0000313" key="2">
    <source>
        <dbReference type="EMBL" id="GHO97221.1"/>
    </source>
</evidence>
<dbReference type="AlphaFoldDB" id="A0A8J3IXT5"/>